<evidence type="ECO:0000313" key="3">
    <source>
        <dbReference type="Proteomes" id="UP000828390"/>
    </source>
</evidence>
<evidence type="ECO:0000313" key="2">
    <source>
        <dbReference type="EMBL" id="KAH3741261.1"/>
    </source>
</evidence>
<reference evidence="2" key="2">
    <citation type="submission" date="2020-11" db="EMBL/GenBank/DDBJ databases">
        <authorList>
            <person name="McCartney M.A."/>
            <person name="Auch B."/>
            <person name="Kono T."/>
            <person name="Mallez S."/>
            <person name="Becker A."/>
            <person name="Gohl D.M."/>
            <person name="Silverstein K.A.T."/>
            <person name="Koren S."/>
            <person name="Bechman K.B."/>
            <person name="Herman A."/>
            <person name="Abrahante J.E."/>
            <person name="Garbe J."/>
        </authorList>
    </citation>
    <scope>NUCLEOTIDE SEQUENCE</scope>
    <source>
        <strain evidence="2">Duluth1</strain>
        <tissue evidence="2">Whole animal</tissue>
    </source>
</reference>
<dbReference type="EMBL" id="JAIWYP010000011">
    <property type="protein sequence ID" value="KAH3741261.1"/>
    <property type="molecule type" value="Genomic_DNA"/>
</dbReference>
<keyword evidence="3" id="KW-1185">Reference proteome</keyword>
<proteinExistence type="predicted"/>
<name>A0A9D4DBE7_DREPO</name>
<organism evidence="2 3">
    <name type="scientific">Dreissena polymorpha</name>
    <name type="common">Zebra mussel</name>
    <name type="synonym">Mytilus polymorpha</name>
    <dbReference type="NCBI Taxonomy" id="45954"/>
    <lineage>
        <taxon>Eukaryota</taxon>
        <taxon>Metazoa</taxon>
        <taxon>Spiralia</taxon>
        <taxon>Lophotrochozoa</taxon>
        <taxon>Mollusca</taxon>
        <taxon>Bivalvia</taxon>
        <taxon>Autobranchia</taxon>
        <taxon>Heteroconchia</taxon>
        <taxon>Euheterodonta</taxon>
        <taxon>Imparidentia</taxon>
        <taxon>Neoheterodontei</taxon>
        <taxon>Myida</taxon>
        <taxon>Dreissenoidea</taxon>
        <taxon>Dreissenidae</taxon>
        <taxon>Dreissena</taxon>
    </lineage>
</organism>
<reference evidence="2" key="1">
    <citation type="journal article" date="2019" name="bioRxiv">
        <title>The Genome of the Zebra Mussel, Dreissena polymorpha: A Resource for Invasive Species Research.</title>
        <authorList>
            <person name="McCartney M.A."/>
            <person name="Auch B."/>
            <person name="Kono T."/>
            <person name="Mallez S."/>
            <person name="Zhang Y."/>
            <person name="Obille A."/>
            <person name="Becker A."/>
            <person name="Abrahante J.E."/>
            <person name="Garbe J."/>
            <person name="Badalamenti J.P."/>
            <person name="Herman A."/>
            <person name="Mangelson H."/>
            <person name="Liachko I."/>
            <person name="Sullivan S."/>
            <person name="Sone E.D."/>
            <person name="Koren S."/>
            <person name="Silverstein K.A.T."/>
            <person name="Beckman K.B."/>
            <person name="Gohl D.M."/>
        </authorList>
    </citation>
    <scope>NUCLEOTIDE SEQUENCE</scope>
    <source>
        <strain evidence="2">Duluth1</strain>
        <tissue evidence="2">Whole animal</tissue>
    </source>
</reference>
<accession>A0A9D4DBE7</accession>
<sequence>MFHYDSQPMPRPYTTGYNDSLYPPQAPTLCQLGVPSQPTPGPLHAPATHAAK</sequence>
<feature type="region of interest" description="Disordered" evidence="1">
    <location>
        <begin position="1"/>
        <end position="52"/>
    </location>
</feature>
<protein>
    <submittedName>
        <fullName evidence="2">Uncharacterized protein</fullName>
    </submittedName>
</protein>
<evidence type="ECO:0000256" key="1">
    <source>
        <dbReference type="SAM" id="MobiDB-lite"/>
    </source>
</evidence>
<dbReference type="Proteomes" id="UP000828390">
    <property type="component" value="Unassembled WGS sequence"/>
</dbReference>
<gene>
    <name evidence="2" type="ORF">DPMN_047983</name>
</gene>
<comment type="caution">
    <text evidence="2">The sequence shown here is derived from an EMBL/GenBank/DDBJ whole genome shotgun (WGS) entry which is preliminary data.</text>
</comment>
<dbReference type="AlphaFoldDB" id="A0A9D4DBE7"/>